<feature type="zinc finger region" description="C3H1-type" evidence="6">
    <location>
        <begin position="297"/>
        <end position="324"/>
    </location>
</feature>
<feature type="compositionally biased region" description="Basic residues" evidence="7">
    <location>
        <begin position="511"/>
        <end position="523"/>
    </location>
</feature>
<sequence length="559" mass="62071">IRSEKFEPCLNRRTIQQLQLTGSVSSSTESSTNHRRGAAAMADGDLWRDRNKVFVAGIPAYVDDAALADKFKQFGEMFQSKVVYDNRTNKSKGFGFVTFSEYVNALDAVNTLNQTKWDGRTLNVRFLQPKAQKGGDGAAVKKPAKVFGPLPEGCATIYVGNLAYDITEEVLRKVFDKCGAIKAVRFAEHIQTKEFRGFGYVQFYEGEAVLQAIKLDGMVVMGRPMNIDYGSRDEETAKAREEMGKKLKKGICHKFQSGQCDRGNDCKFAHVLKDQDVEEMISQADRPVGSATVTQANADATVCINFQKGKCKRGSDCRFLHLGAGDESANQDNGDYNAYEADEQPVAEVAVPEPIEEPTEAAPDAPACQNFQKGKCKRGSRCRFRHIHATEEPEEEAPAHEQAPARVKLDVAAVPEVAVCQNYRRGRCNRGASCRFAHTDHVKAAAVPVEQVSYYQKRFQSICYNWQNSASCVRGDDCPFQHDQSIAPAKSAAVETAKEVTGVDDEEDSKKAKKDTKKHKKRKSSDADEEEANDDEDDSARKEKKKEKKAKTKKSKHSD</sequence>
<evidence type="ECO:0000256" key="3">
    <source>
        <dbReference type="ARBA" id="ARBA00022833"/>
    </source>
</evidence>
<feature type="domain" description="C3H1-type" evidence="9">
    <location>
        <begin position="246"/>
        <end position="273"/>
    </location>
</feature>
<dbReference type="Gene3D" id="3.30.1370.210">
    <property type="match status" value="2"/>
</dbReference>
<evidence type="ECO:0000256" key="4">
    <source>
        <dbReference type="ARBA" id="ARBA00022884"/>
    </source>
</evidence>
<evidence type="ECO:0000259" key="9">
    <source>
        <dbReference type="PROSITE" id="PS50103"/>
    </source>
</evidence>
<comment type="caution">
    <text evidence="10">The sequence shown here is derived from an EMBL/GenBank/DDBJ whole genome shotgun (WGS) entry which is preliminary data.</text>
</comment>
<dbReference type="InterPro" id="IPR000571">
    <property type="entry name" value="Znf_CCCH"/>
</dbReference>
<feature type="zinc finger region" description="C3H1-type" evidence="6">
    <location>
        <begin position="457"/>
        <end position="485"/>
    </location>
</feature>
<gene>
    <name evidence="10" type="ORF">N0F65_006484</name>
</gene>
<feature type="region of interest" description="Disordered" evidence="7">
    <location>
        <begin position="487"/>
        <end position="559"/>
    </location>
</feature>
<keyword evidence="4 5" id="KW-0694">RNA-binding</keyword>
<dbReference type="InterPro" id="IPR012677">
    <property type="entry name" value="Nucleotide-bd_a/b_plait_sf"/>
</dbReference>
<feature type="domain" description="C3H1-type" evidence="9">
    <location>
        <begin position="457"/>
        <end position="485"/>
    </location>
</feature>
<evidence type="ECO:0000256" key="2">
    <source>
        <dbReference type="ARBA" id="ARBA00022771"/>
    </source>
</evidence>
<feature type="non-terminal residue" evidence="10">
    <location>
        <position position="559"/>
    </location>
</feature>
<feature type="zinc finger region" description="C3H1-type" evidence="6">
    <location>
        <begin position="362"/>
        <end position="389"/>
    </location>
</feature>
<reference evidence="10" key="2">
    <citation type="journal article" date="2023" name="Microbiol Resour">
        <title>Decontamination and Annotation of the Draft Genome Sequence of the Oomycete Lagenidium giganteum ARSEF 373.</title>
        <authorList>
            <person name="Morgan W.R."/>
            <person name="Tartar A."/>
        </authorList>
    </citation>
    <scope>NUCLEOTIDE SEQUENCE</scope>
    <source>
        <strain evidence="10">ARSEF 373</strain>
    </source>
</reference>
<dbReference type="InterPro" id="IPR000504">
    <property type="entry name" value="RRM_dom"/>
</dbReference>
<feature type="domain" description="RRM" evidence="8">
    <location>
        <begin position="155"/>
        <end position="232"/>
    </location>
</feature>
<dbReference type="InterPro" id="IPR036855">
    <property type="entry name" value="Znf_CCCH_sf"/>
</dbReference>
<dbReference type="Gene3D" id="3.30.70.330">
    <property type="match status" value="2"/>
</dbReference>
<evidence type="ECO:0000256" key="1">
    <source>
        <dbReference type="ARBA" id="ARBA00022723"/>
    </source>
</evidence>
<dbReference type="FunFam" id="4.10.1000.10:FF:000042">
    <property type="entry name" value="Gar2 protein"/>
    <property type="match status" value="1"/>
</dbReference>
<dbReference type="SMART" id="SM00360">
    <property type="entry name" value="RRM"/>
    <property type="match status" value="2"/>
</dbReference>
<dbReference type="SMART" id="SM00356">
    <property type="entry name" value="ZnF_C3H1"/>
    <property type="match status" value="5"/>
</dbReference>
<keyword evidence="11" id="KW-1185">Reference proteome</keyword>
<feature type="zinc finger region" description="C3H1-type" evidence="6">
    <location>
        <begin position="415"/>
        <end position="441"/>
    </location>
</feature>
<proteinExistence type="predicted"/>
<dbReference type="GO" id="GO:0003723">
    <property type="term" value="F:RNA binding"/>
    <property type="evidence" value="ECO:0007669"/>
    <property type="project" value="UniProtKB-UniRule"/>
</dbReference>
<evidence type="ECO:0000256" key="6">
    <source>
        <dbReference type="PROSITE-ProRule" id="PRU00723"/>
    </source>
</evidence>
<keyword evidence="1 6" id="KW-0479">Metal-binding</keyword>
<feature type="compositionally biased region" description="Acidic residues" evidence="7">
    <location>
        <begin position="527"/>
        <end position="538"/>
    </location>
</feature>
<feature type="domain" description="RRM" evidence="8">
    <location>
        <begin position="51"/>
        <end position="129"/>
    </location>
</feature>
<feature type="domain" description="C3H1-type" evidence="9">
    <location>
        <begin position="297"/>
        <end position="324"/>
    </location>
</feature>
<evidence type="ECO:0000256" key="7">
    <source>
        <dbReference type="SAM" id="MobiDB-lite"/>
    </source>
</evidence>
<dbReference type="InterPro" id="IPR052462">
    <property type="entry name" value="SLIRP/GR-RBP-like"/>
</dbReference>
<feature type="non-terminal residue" evidence="10">
    <location>
        <position position="1"/>
    </location>
</feature>
<keyword evidence="3 6" id="KW-0862">Zinc</keyword>
<dbReference type="PROSITE" id="PS50102">
    <property type="entry name" value="RRM"/>
    <property type="match status" value="2"/>
</dbReference>
<dbReference type="Proteomes" id="UP001146120">
    <property type="component" value="Unassembled WGS sequence"/>
</dbReference>
<protein>
    <submittedName>
        <fullName evidence="10">Uncharacterized protein</fullName>
    </submittedName>
</protein>
<dbReference type="GO" id="GO:0008270">
    <property type="term" value="F:zinc ion binding"/>
    <property type="evidence" value="ECO:0007669"/>
    <property type="project" value="UniProtKB-KW"/>
</dbReference>
<evidence type="ECO:0000313" key="11">
    <source>
        <dbReference type="Proteomes" id="UP001146120"/>
    </source>
</evidence>
<dbReference type="EMBL" id="DAKRPA010000167">
    <property type="protein sequence ID" value="DAZ96438.1"/>
    <property type="molecule type" value="Genomic_DNA"/>
</dbReference>
<name>A0AAV2YRL5_9STRA</name>
<reference evidence="10" key="1">
    <citation type="submission" date="2022-11" db="EMBL/GenBank/DDBJ databases">
        <authorList>
            <person name="Morgan W.R."/>
            <person name="Tartar A."/>
        </authorList>
    </citation>
    <scope>NUCLEOTIDE SEQUENCE</scope>
    <source>
        <strain evidence="10">ARSEF 373</strain>
    </source>
</reference>
<dbReference type="Pfam" id="PF00076">
    <property type="entry name" value="RRM_1"/>
    <property type="match status" value="2"/>
</dbReference>
<evidence type="ECO:0000256" key="5">
    <source>
        <dbReference type="PROSITE-ProRule" id="PRU00176"/>
    </source>
</evidence>
<feature type="compositionally biased region" description="Basic residues" evidence="7">
    <location>
        <begin position="542"/>
        <end position="559"/>
    </location>
</feature>
<organism evidence="10 11">
    <name type="scientific">Lagenidium giganteum</name>
    <dbReference type="NCBI Taxonomy" id="4803"/>
    <lineage>
        <taxon>Eukaryota</taxon>
        <taxon>Sar</taxon>
        <taxon>Stramenopiles</taxon>
        <taxon>Oomycota</taxon>
        <taxon>Peronosporomycetes</taxon>
        <taxon>Pythiales</taxon>
        <taxon>Pythiaceae</taxon>
    </lineage>
</organism>
<evidence type="ECO:0000259" key="8">
    <source>
        <dbReference type="PROSITE" id="PS50102"/>
    </source>
</evidence>
<feature type="domain" description="C3H1-type" evidence="9">
    <location>
        <begin position="362"/>
        <end position="389"/>
    </location>
</feature>
<evidence type="ECO:0000313" key="10">
    <source>
        <dbReference type="EMBL" id="DAZ96438.1"/>
    </source>
</evidence>
<dbReference type="Gene3D" id="4.10.1000.10">
    <property type="entry name" value="Zinc finger, CCCH-type"/>
    <property type="match status" value="1"/>
</dbReference>
<feature type="zinc finger region" description="C3H1-type" evidence="6">
    <location>
        <begin position="246"/>
        <end position="273"/>
    </location>
</feature>
<dbReference type="InterPro" id="IPR035979">
    <property type="entry name" value="RBD_domain_sf"/>
</dbReference>
<dbReference type="Pfam" id="PF00642">
    <property type="entry name" value="zf-CCCH"/>
    <property type="match status" value="4"/>
</dbReference>
<dbReference type="AlphaFoldDB" id="A0AAV2YRL5"/>
<feature type="domain" description="C3H1-type" evidence="9">
    <location>
        <begin position="415"/>
        <end position="441"/>
    </location>
</feature>
<dbReference type="Pfam" id="PF14608">
    <property type="entry name" value="zf-CCCH_2"/>
    <property type="match status" value="1"/>
</dbReference>
<keyword evidence="2 6" id="KW-0863">Zinc-finger</keyword>
<dbReference type="PROSITE" id="PS50103">
    <property type="entry name" value="ZF_C3H1"/>
    <property type="match status" value="5"/>
</dbReference>
<dbReference type="SUPFAM" id="SSF54928">
    <property type="entry name" value="RNA-binding domain, RBD"/>
    <property type="match status" value="2"/>
</dbReference>
<dbReference type="PANTHER" id="PTHR48027">
    <property type="entry name" value="HETEROGENEOUS NUCLEAR RIBONUCLEOPROTEIN 87F-RELATED"/>
    <property type="match status" value="1"/>
</dbReference>
<accession>A0AAV2YRL5</accession>
<dbReference type="SUPFAM" id="SSF90229">
    <property type="entry name" value="CCCH zinc finger"/>
    <property type="match status" value="2"/>
</dbReference>